<keyword evidence="3" id="KW-1185">Reference proteome</keyword>
<organism evidence="2 3">
    <name type="scientific">Pseudoalteromonas denitrificans DSM 6059</name>
    <dbReference type="NCBI Taxonomy" id="1123010"/>
    <lineage>
        <taxon>Bacteria</taxon>
        <taxon>Pseudomonadati</taxon>
        <taxon>Pseudomonadota</taxon>
        <taxon>Gammaproteobacteria</taxon>
        <taxon>Alteromonadales</taxon>
        <taxon>Pseudoalteromonadaceae</taxon>
        <taxon>Pseudoalteromonas</taxon>
    </lineage>
</organism>
<evidence type="ECO:0000256" key="1">
    <source>
        <dbReference type="SAM" id="Phobius"/>
    </source>
</evidence>
<keyword evidence="1" id="KW-0812">Transmembrane</keyword>
<feature type="transmembrane region" description="Helical" evidence="1">
    <location>
        <begin position="54"/>
        <end position="75"/>
    </location>
</feature>
<feature type="transmembrane region" description="Helical" evidence="1">
    <location>
        <begin position="130"/>
        <end position="152"/>
    </location>
</feature>
<dbReference type="STRING" id="1123010.SAMN02745724_02909"/>
<name>A0A1I1N2C7_9GAMM</name>
<dbReference type="OrthoDB" id="7356530at2"/>
<feature type="transmembrane region" description="Helical" evidence="1">
    <location>
        <begin position="12"/>
        <end position="33"/>
    </location>
</feature>
<reference evidence="2 3" key="1">
    <citation type="submission" date="2016-10" db="EMBL/GenBank/DDBJ databases">
        <authorList>
            <person name="de Groot N.N."/>
        </authorList>
    </citation>
    <scope>NUCLEOTIDE SEQUENCE [LARGE SCALE GENOMIC DNA]</scope>
    <source>
        <strain evidence="2 3">DSM 6059</strain>
    </source>
</reference>
<evidence type="ECO:0000313" key="3">
    <source>
        <dbReference type="Proteomes" id="UP000198862"/>
    </source>
</evidence>
<dbReference type="EMBL" id="FOLO01000023">
    <property type="protein sequence ID" value="SFC91824.1"/>
    <property type="molecule type" value="Genomic_DNA"/>
</dbReference>
<dbReference type="AlphaFoldDB" id="A0A1I1N2C7"/>
<dbReference type="Proteomes" id="UP000198862">
    <property type="component" value="Unassembled WGS sequence"/>
</dbReference>
<proteinExistence type="predicted"/>
<protein>
    <recommendedName>
        <fullName evidence="4">Copper resistance protein D</fullName>
    </recommendedName>
</protein>
<feature type="transmembrane region" description="Helical" evidence="1">
    <location>
        <begin position="87"/>
        <end position="109"/>
    </location>
</feature>
<accession>A0A1I1N2C7</accession>
<evidence type="ECO:0008006" key="4">
    <source>
        <dbReference type="Google" id="ProtNLM"/>
    </source>
</evidence>
<keyword evidence="1" id="KW-0472">Membrane</keyword>
<evidence type="ECO:0000313" key="2">
    <source>
        <dbReference type="EMBL" id="SFC91824.1"/>
    </source>
</evidence>
<keyword evidence="1" id="KW-1133">Transmembrane helix</keyword>
<sequence>MQSFDYFILARVFHIIGIVLWIGGVAFVTLVLLPSLKKIPNKQERMTLFEKLEGAFSFQAKFSTLITGLSGVYMLEYMNAWSRYLEFQFWWMHLMTLVWFIFTVVLFVLEPLFSHKWFNQQAKLNCDKTFKYLHIMHIVLLSISLIAIFGAAGGVHGLSFI</sequence>
<gene>
    <name evidence="2" type="ORF">SAMN02745724_02909</name>
</gene>
<dbReference type="RefSeq" id="WP_091985362.1">
    <property type="nucleotide sequence ID" value="NZ_FOLO01000023.1"/>
</dbReference>